<dbReference type="InterPro" id="IPR008801">
    <property type="entry name" value="RALF"/>
</dbReference>
<dbReference type="EMBL" id="OU466858">
    <property type="protein sequence ID" value="CAH2047901.1"/>
    <property type="molecule type" value="Genomic_DNA"/>
</dbReference>
<evidence type="ECO:0000256" key="4">
    <source>
        <dbReference type="ARBA" id="ARBA00022702"/>
    </source>
</evidence>
<gene>
    <name evidence="9" type="ORF">TAV2_LOCUS5689</name>
</gene>
<dbReference type="Pfam" id="PF05498">
    <property type="entry name" value="RALF"/>
    <property type="match status" value="1"/>
</dbReference>
<dbReference type="GO" id="GO:0005576">
    <property type="term" value="C:extracellular region"/>
    <property type="evidence" value="ECO:0007669"/>
    <property type="project" value="UniProtKB-SubCell"/>
</dbReference>
<accession>A0AAU9RRZ9</accession>
<evidence type="ECO:0000256" key="2">
    <source>
        <dbReference type="ARBA" id="ARBA00009178"/>
    </source>
</evidence>
<keyword evidence="6" id="KW-1015">Disulfide bond</keyword>
<evidence type="ECO:0000256" key="3">
    <source>
        <dbReference type="ARBA" id="ARBA00022525"/>
    </source>
</evidence>
<dbReference type="GO" id="GO:0005179">
    <property type="term" value="F:hormone activity"/>
    <property type="evidence" value="ECO:0007669"/>
    <property type="project" value="UniProtKB-KW"/>
</dbReference>
<dbReference type="PANTHER" id="PTHR34270:SF8">
    <property type="entry name" value="(RAPE) HYPOTHETICAL PROTEIN"/>
    <property type="match status" value="1"/>
</dbReference>
<evidence type="ECO:0000256" key="7">
    <source>
        <dbReference type="ARBA" id="ARBA00037228"/>
    </source>
</evidence>
<evidence type="ECO:0000256" key="8">
    <source>
        <dbReference type="SAM" id="SignalP"/>
    </source>
</evidence>
<comment type="function">
    <text evidence="7">Cell signaling peptide that may regulate plant stress, growth, and development. Mediates a rapid alkalinization of extracellular space by mediating a transient increase in the cytoplasmic Ca(2+) concentration leading to a calcium-dependent signaling events through a cell surface receptor and a concomitant activation of some intracellular mitogen-activated protein kinases.</text>
</comment>
<dbReference type="GO" id="GO:0040008">
    <property type="term" value="P:regulation of growth"/>
    <property type="evidence" value="ECO:0007669"/>
    <property type="project" value="UniProtKB-ARBA"/>
</dbReference>
<keyword evidence="4" id="KW-0372">Hormone</keyword>
<dbReference type="AlphaFoldDB" id="A0AAU9RRZ9"/>
<keyword evidence="10" id="KW-1185">Reference proteome</keyword>
<evidence type="ECO:0000313" key="10">
    <source>
        <dbReference type="Proteomes" id="UP000836841"/>
    </source>
</evidence>
<evidence type="ECO:0000256" key="1">
    <source>
        <dbReference type="ARBA" id="ARBA00004613"/>
    </source>
</evidence>
<feature type="chain" id="PRO_5043852097" evidence="8">
    <location>
        <begin position="29"/>
        <end position="76"/>
    </location>
</feature>
<reference evidence="9 10" key="1">
    <citation type="submission" date="2022-03" db="EMBL/GenBank/DDBJ databases">
        <authorList>
            <person name="Nunn A."/>
            <person name="Chopra R."/>
            <person name="Nunn A."/>
            <person name="Contreras Garrido A."/>
        </authorList>
    </citation>
    <scope>NUCLEOTIDE SEQUENCE [LARGE SCALE GENOMIC DNA]</scope>
</reference>
<keyword evidence="3" id="KW-0964">Secreted</keyword>
<evidence type="ECO:0000256" key="6">
    <source>
        <dbReference type="ARBA" id="ARBA00023157"/>
    </source>
</evidence>
<dbReference type="Proteomes" id="UP000836841">
    <property type="component" value="Chromosome 2"/>
</dbReference>
<keyword evidence="5 8" id="KW-0732">Signal</keyword>
<organism evidence="9 10">
    <name type="scientific">Thlaspi arvense</name>
    <name type="common">Field penny-cress</name>
    <dbReference type="NCBI Taxonomy" id="13288"/>
    <lineage>
        <taxon>Eukaryota</taxon>
        <taxon>Viridiplantae</taxon>
        <taxon>Streptophyta</taxon>
        <taxon>Embryophyta</taxon>
        <taxon>Tracheophyta</taxon>
        <taxon>Spermatophyta</taxon>
        <taxon>Magnoliopsida</taxon>
        <taxon>eudicotyledons</taxon>
        <taxon>Gunneridae</taxon>
        <taxon>Pentapetalae</taxon>
        <taxon>rosids</taxon>
        <taxon>malvids</taxon>
        <taxon>Brassicales</taxon>
        <taxon>Brassicaceae</taxon>
        <taxon>Thlaspideae</taxon>
        <taxon>Thlaspi</taxon>
    </lineage>
</organism>
<proteinExistence type="inferred from homology"/>
<name>A0AAU9RRZ9_THLAR</name>
<comment type="subcellular location">
    <subcellularLocation>
        <location evidence="1">Secreted</location>
    </subcellularLocation>
</comment>
<protein>
    <submittedName>
        <fullName evidence="9">Uncharacterized protein</fullName>
    </submittedName>
</protein>
<evidence type="ECO:0000313" key="9">
    <source>
        <dbReference type="EMBL" id="CAH2047901.1"/>
    </source>
</evidence>
<sequence>MGMSKSVKVIISLFLVVFLAFAATNIEARAINYRDLNNGDHSSGCDKANPATCKKRPVNPYNRGCKESHRCRGGSN</sequence>
<evidence type="ECO:0000256" key="5">
    <source>
        <dbReference type="ARBA" id="ARBA00022729"/>
    </source>
</evidence>
<comment type="similarity">
    <text evidence="2">Belongs to the plant rapid alkalinization factor (RALF) family.</text>
</comment>
<dbReference type="PANTHER" id="PTHR34270">
    <property type="entry name" value="PROTEIN RALF-LIKE 15-RELATED"/>
    <property type="match status" value="1"/>
</dbReference>
<feature type="signal peptide" evidence="8">
    <location>
        <begin position="1"/>
        <end position="28"/>
    </location>
</feature>